<sequence length="515" mass="56341">MPVNTSEAMAGLRAHLLFLPLPVESRGATPLLPASVAIVFTGLLAVFLLARHLQSPWRYLPPGPIGYPIVGNALNLLDKKQFFSMCESYGDIAYVNLAGQPTIVLNAQHAVADLLDRRAGNFSGRPRLIFSHELLAGGMTFTTEGHTPRWRRMRRAVNEAFRPSAAAKYHTIEADKAAQLALALANDPHATVSGGYSHHYASYAASVVLAITYDLPVLNTGKDGIIDTVEHIARDLARAAAPGTHLVDLFPWMLIMPVRFAKWKRDAATWYRCTSEFLGGLVGEVKERMTMPPDAKDQEASGEARPCLAQTLVEEADRFGLSEAEISWAAGVITFAGLPDDTLNSIAGSETQAITLEWFTLAMIGHLDIQQRAQAELDAIVGRERAPRVGDRDQLPFVSVLDTEIYGEDATEFNPSRHLDEKGQLKPAPADTKDEGHISYGAGRRICVGRHVANDALFVAMATILWAFNLRSEGAFDMDGYVDRGVTVSPKPFAGKFEPRFPEALTILNEEVETR</sequence>
<keyword evidence="2" id="KW-1185">Reference proteome</keyword>
<reference evidence="1" key="2">
    <citation type="journal article" date="2022" name="New Phytol.">
        <title>Evolutionary transition to the ectomycorrhizal habit in the genomes of a hyperdiverse lineage of mushroom-forming fungi.</title>
        <authorList>
            <person name="Looney B."/>
            <person name="Miyauchi S."/>
            <person name="Morin E."/>
            <person name="Drula E."/>
            <person name="Courty P.E."/>
            <person name="Kohler A."/>
            <person name="Kuo A."/>
            <person name="LaButti K."/>
            <person name="Pangilinan J."/>
            <person name="Lipzen A."/>
            <person name="Riley R."/>
            <person name="Andreopoulos W."/>
            <person name="He G."/>
            <person name="Johnson J."/>
            <person name="Nolan M."/>
            <person name="Tritt A."/>
            <person name="Barry K.W."/>
            <person name="Grigoriev I.V."/>
            <person name="Nagy L.G."/>
            <person name="Hibbett D."/>
            <person name="Henrissat B."/>
            <person name="Matheny P.B."/>
            <person name="Labbe J."/>
            <person name="Martin F.M."/>
        </authorList>
    </citation>
    <scope>NUCLEOTIDE SEQUENCE</scope>
    <source>
        <strain evidence="1">EC-137</strain>
    </source>
</reference>
<evidence type="ECO:0000313" key="2">
    <source>
        <dbReference type="Proteomes" id="UP000814128"/>
    </source>
</evidence>
<proteinExistence type="predicted"/>
<gene>
    <name evidence="1" type="ORF">K488DRAFT_74211</name>
</gene>
<comment type="caution">
    <text evidence="1">The sequence shown here is derived from an EMBL/GenBank/DDBJ whole genome shotgun (WGS) entry which is preliminary data.</text>
</comment>
<organism evidence="1 2">
    <name type="scientific">Vararia minispora EC-137</name>
    <dbReference type="NCBI Taxonomy" id="1314806"/>
    <lineage>
        <taxon>Eukaryota</taxon>
        <taxon>Fungi</taxon>
        <taxon>Dikarya</taxon>
        <taxon>Basidiomycota</taxon>
        <taxon>Agaricomycotina</taxon>
        <taxon>Agaricomycetes</taxon>
        <taxon>Russulales</taxon>
        <taxon>Lachnocladiaceae</taxon>
        <taxon>Vararia</taxon>
    </lineage>
</organism>
<name>A0ACB8Q877_9AGAM</name>
<accession>A0ACB8Q877</accession>
<protein>
    <submittedName>
        <fullName evidence="1">Cytochrome P450</fullName>
    </submittedName>
</protein>
<dbReference type="EMBL" id="MU273826">
    <property type="protein sequence ID" value="KAI0027870.1"/>
    <property type="molecule type" value="Genomic_DNA"/>
</dbReference>
<evidence type="ECO:0000313" key="1">
    <source>
        <dbReference type="EMBL" id="KAI0027870.1"/>
    </source>
</evidence>
<dbReference type="Proteomes" id="UP000814128">
    <property type="component" value="Unassembled WGS sequence"/>
</dbReference>
<reference evidence="1" key="1">
    <citation type="submission" date="2021-02" db="EMBL/GenBank/DDBJ databases">
        <authorList>
            <consortium name="DOE Joint Genome Institute"/>
            <person name="Ahrendt S."/>
            <person name="Looney B.P."/>
            <person name="Miyauchi S."/>
            <person name="Morin E."/>
            <person name="Drula E."/>
            <person name="Courty P.E."/>
            <person name="Chicoki N."/>
            <person name="Fauchery L."/>
            <person name="Kohler A."/>
            <person name="Kuo A."/>
            <person name="Labutti K."/>
            <person name="Pangilinan J."/>
            <person name="Lipzen A."/>
            <person name="Riley R."/>
            <person name="Andreopoulos W."/>
            <person name="He G."/>
            <person name="Johnson J."/>
            <person name="Barry K.W."/>
            <person name="Grigoriev I.V."/>
            <person name="Nagy L."/>
            <person name="Hibbett D."/>
            <person name="Henrissat B."/>
            <person name="Matheny P.B."/>
            <person name="Labbe J."/>
            <person name="Martin F."/>
        </authorList>
    </citation>
    <scope>NUCLEOTIDE SEQUENCE</scope>
    <source>
        <strain evidence="1">EC-137</strain>
    </source>
</reference>